<dbReference type="EMBL" id="LSRX01000619">
    <property type="protein sequence ID" value="OLP92503.1"/>
    <property type="molecule type" value="Genomic_DNA"/>
</dbReference>
<comment type="caution">
    <text evidence="3">The sequence shown here is derived from an EMBL/GenBank/DDBJ whole genome shotgun (WGS) entry which is preliminary data.</text>
</comment>
<keyword evidence="2" id="KW-0812">Transmembrane</keyword>
<feature type="transmembrane region" description="Helical" evidence="2">
    <location>
        <begin position="316"/>
        <end position="336"/>
    </location>
</feature>
<evidence type="ECO:0000313" key="4">
    <source>
        <dbReference type="Proteomes" id="UP000186817"/>
    </source>
</evidence>
<feature type="region of interest" description="Disordered" evidence="1">
    <location>
        <begin position="1237"/>
        <end position="1304"/>
    </location>
</feature>
<feature type="transmembrane region" description="Helical" evidence="2">
    <location>
        <begin position="384"/>
        <end position="403"/>
    </location>
</feature>
<feature type="compositionally biased region" description="Basic and acidic residues" evidence="1">
    <location>
        <begin position="59"/>
        <end position="69"/>
    </location>
</feature>
<feature type="transmembrane region" description="Helical" evidence="2">
    <location>
        <begin position="136"/>
        <end position="156"/>
    </location>
</feature>
<feature type="transmembrane region" description="Helical" evidence="2">
    <location>
        <begin position="409"/>
        <end position="430"/>
    </location>
</feature>
<feature type="transmembrane region" description="Helical" evidence="2">
    <location>
        <begin position="196"/>
        <end position="221"/>
    </location>
</feature>
<feature type="region of interest" description="Disordered" evidence="1">
    <location>
        <begin position="1349"/>
        <end position="1381"/>
    </location>
</feature>
<sequence>MIQRSRSTDTNHTMSRPFDTLHGLTQFGADAVQGSVLGSWRQDLEIDIATGISGLLHDERSRDEGRESGDSDSSFESCETPMPQRGGLRYWAPRLYAWLAPRVGNRARCAIALTFAVLEGSKERAWDFAGHEVNYLSIQVMACAVSLTIALCISFFMEGQWGAIRVFSFAALWRWSFVGLLFAAKSVLLTVTVESGLHHVIFIMMDNLYVIVAAVVSFFVFSRLYGKLEWLSLSMLVLSSPAFFIMRERCDINYCGYFDFKKSDANFLGIISAFFGISVGAVASVLSERIFKNLSRGLELAHRDYTLHGRYYIHRVHLDFVTFVLLGAVWTWQYYYNHGTWGSRTDVMFGSWSKRHFVLLFLTVGQMWWAGLVVQHFSTVTKSLIQTVVGVLSACLVDPIVGITLGHNWGIRSIPSTLIAVLVFICAILFQTGRLNVKFLWKATGFTPKRELGGLQAFMAIICPSNEHREEAADTTSPLCGYVLKYSLPVLYIVSNALQTEFQNAVSANRFFVPQSLQVGIPFCGMGLACVLTINIHGLEGLKQAFDPKNLPKFLLLGFLQSVVGALAGLSMGLGINSSLYVAMGKIYTPLSLVLGRWILKRKYLWIEWLSVTALFDASITLAFMDAAVAGSKAGKTSSVAAILCVAASASVACIYSVIMEVALQKTTTPFIVNKIRLDFGAFLWSIAFLPVMGYLGVQGGRPDLAFWVYRPKPYWDCQPLGSCDATSGAFISSNVTAFQDLQCVCGRGILLGWDSWIVYAALAAGVLYSWLTGKVIEHFSTVMRSVFDGFPIVLLWFVISPTTSRIPLQAFRDFYNSGPIPYINRDWGKDLMTIVNPLSAITYIEAAAQVREVLELRRNAADEAEIAALSSDADSTEGTTESLPGDDYLSEWGMGPSPPCEVGDGGEDEISEEIGADEGPLFGCTGFDEVCGEPGACQKCQKPLEPIEQRLRHNRLCNVCCFREQDPFKPVEVDHVLYMAVLPGRHLAFTLEVPDLRLWRKQGFEVELRGLRRRASSEPQALQQAWPSFLSLLVNGKEVFATKVPLRGHKRRDVPQSLSASLRRGTNSVEVTAEDERRRDYLLAVVRTLPLKPQDLAEGVQTAEYKECLERVQQILVSSRTFSDGSDGLRRPTPSTAPSDGDGVECVGDEHLKLLCPITLTRPTTLPVRGKGCRHLQCLDLDAYLISNYRMKAFNSRWRCPTCSFELRPRDLIVDSFVQMLLDQTAEETEEVLVLPDGSWRLGDPVPQRDPSPSPEPPPPPPPRRQADKAEAAKARRRQKRLESQKQGEHSKLAVRARRQKWRKAPAIGPVNKPRRGHVRAAGALKRPVVKRTAAARRAAAIAAGPNRCVGVDSDASPEMVSDSDPDGQQTKMSSGRALR</sequence>
<feature type="transmembrane region" description="Helical" evidence="2">
    <location>
        <begin position="757"/>
        <end position="774"/>
    </location>
</feature>
<dbReference type="Pfam" id="PF02891">
    <property type="entry name" value="zf-MIZ"/>
    <property type="match status" value="1"/>
</dbReference>
<feature type="transmembrane region" description="Helical" evidence="2">
    <location>
        <begin position="266"/>
        <end position="286"/>
    </location>
</feature>
<dbReference type="InterPro" id="IPR004181">
    <property type="entry name" value="Znf_MIZ"/>
</dbReference>
<dbReference type="Gene3D" id="3.30.40.10">
    <property type="entry name" value="Zinc/RING finger domain, C3HC4 (zinc finger)"/>
    <property type="match status" value="1"/>
</dbReference>
<dbReference type="GO" id="GO:0061665">
    <property type="term" value="F:SUMO ligase activity"/>
    <property type="evidence" value="ECO:0007669"/>
    <property type="project" value="TreeGrafter"/>
</dbReference>
<feature type="transmembrane region" description="Helical" evidence="2">
    <location>
        <begin position="356"/>
        <end position="377"/>
    </location>
</feature>
<organism evidence="3 4">
    <name type="scientific">Symbiodinium microadriaticum</name>
    <name type="common">Dinoflagellate</name>
    <name type="synonym">Zooxanthella microadriatica</name>
    <dbReference type="NCBI Taxonomy" id="2951"/>
    <lineage>
        <taxon>Eukaryota</taxon>
        <taxon>Sar</taxon>
        <taxon>Alveolata</taxon>
        <taxon>Dinophyceae</taxon>
        <taxon>Suessiales</taxon>
        <taxon>Symbiodiniaceae</taxon>
        <taxon>Symbiodinium</taxon>
    </lineage>
</organism>
<keyword evidence="2" id="KW-1133">Transmembrane helix</keyword>
<reference evidence="3 4" key="1">
    <citation type="submission" date="2016-02" db="EMBL/GenBank/DDBJ databases">
        <title>Genome analysis of coral dinoflagellate symbionts highlights evolutionary adaptations to a symbiotic lifestyle.</title>
        <authorList>
            <person name="Aranda M."/>
            <person name="Li Y."/>
            <person name="Liew Y.J."/>
            <person name="Baumgarten S."/>
            <person name="Simakov O."/>
            <person name="Wilson M."/>
            <person name="Piel J."/>
            <person name="Ashoor H."/>
            <person name="Bougouffa S."/>
            <person name="Bajic V.B."/>
            <person name="Ryu T."/>
            <person name="Ravasi T."/>
            <person name="Bayer T."/>
            <person name="Micklem G."/>
            <person name="Kim H."/>
            <person name="Bhak J."/>
            <person name="Lajeunesse T.C."/>
            <person name="Voolstra C.R."/>
        </authorList>
    </citation>
    <scope>NUCLEOTIDE SEQUENCE [LARGE SCALE GENOMIC DNA]</scope>
    <source>
        <strain evidence="3 4">CCMP2467</strain>
    </source>
</reference>
<dbReference type="InterPro" id="IPR013083">
    <property type="entry name" value="Znf_RING/FYVE/PHD"/>
</dbReference>
<feature type="transmembrane region" description="Helical" evidence="2">
    <location>
        <begin position="163"/>
        <end position="184"/>
    </location>
</feature>
<feature type="transmembrane region" description="Helical" evidence="2">
    <location>
        <begin position="519"/>
        <end position="539"/>
    </location>
</feature>
<dbReference type="OrthoDB" id="28127at2759"/>
<feature type="transmembrane region" description="Helical" evidence="2">
    <location>
        <begin position="637"/>
        <end position="659"/>
    </location>
</feature>
<name>A0A1Q9DB97_SYMMI</name>
<gene>
    <name evidence="3" type="primary">pli1</name>
    <name evidence="3" type="ORF">AK812_SmicGene25663</name>
</gene>
<dbReference type="PANTHER" id="PTHR10782">
    <property type="entry name" value="ZINC FINGER MIZ DOMAIN-CONTAINING PROTEIN"/>
    <property type="match status" value="1"/>
</dbReference>
<feature type="compositionally biased region" description="Basic and acidic residues" evidence="1">
    <location>
        <begin position="1266"/>
        <end position="1275"/>
    </location>
</feature>
<feature type="region of interest" description="Disordered" evidence="1">
    <location>
        <begin position="1123"/>
        <end position="1144"/>
    </location>
</feature>
<evidence type="ECO:0000256" key="1">
    <source>
        <dbReference type="SAM" id="MobiDB-lite"/>
    </source>
</evidence>
<proteinExistence type="predicted"/>
<dbReference type="PROSITE" id="PS51044">
    <property type="entry name" value="ZF_SP_RING"/>
    <property type="match status" value="1"/>
</dbReference>
<dbReference type="GO" id="GO:0016874">
    <property type="term" value="F:ligase activity"/>
    <property type="evidence" value="ECO:0007669"/>
    <property type="project" value="UniProtKB-KW"/>
</dbReference>
<accession>A0A1Q9DB97</accession>
<dbReference type="GO" id="GO:0016925">
    <property type="term" value="P:protein sumoylation"/>
    <property type="evidence" value="ECO:0007669"/>
    <property type="project" value="TreeGrafter"/>
</dbReference>
<dbReference type="GO" id="GO:0008270">
    <property type="term" value="F:zinc ion binding"/>
    <property type="evidence" value="ECO:0007669"/>
    <property type="project" value="InterPro"/>
</dbReference>
<dbReference type="CDD" id="cd16650">
    <property type="entry name" value="SP-RING_PIAS-like"/>
    <property type="match status" value="1"/>
</dbReference>
<feature type="transmembrane region" description="Helical" evidence="2">
    <location>
        <begin position="680"/>
        <end position="698"/>
    </location>
</feature>
<dbReference type="PANTHER" id="PTHR10782:SF4">
    <property type="entry name" value="TONALLI, ISOFORM E"/>
    <property type="match status" value="1"/>
</dbReference>
<dbReference type="Proteomes" id="UP000186817">
    <property type="component" value="Unassembled WGS sequence"/>
</dbReference>
<feature type="compositionally biased region" description="Basic residues" evidence="1">
    <location>
        <begin position="1294"/>
        <end position="1304"/>
    </location>
</feature>
<evidence type="ECO:0000313" key="3">
    <source>
        <dbReference type="EMBL" id="OLP92503.1"/>
    </source>
</evidence>
<keyword evidence="2" id="KW-0472">Membrane</keyword>
<keyword evidence="4" id="KW-1185">Reference proteome</keyword>
<feature type="transmembrane region" description="Helical" evidence="2">
    <location>
        <begin position="228"/>
        <end position="246"/>
    </location>
</feature>
<dbReference type="GO" id="GO:0000785">
    <property type="term" value="C:chromatin"/>
    <property type="evidence" value="ECO:0007669"/>
    <property type="project" value="TreeGrafter"/>
</dbReference>
<feature type="compositionally biased region" description="Pro residues" evidence="1">
    <location>
        <begin position="1249"/>
        <end position="1265"/>
    </location>
</feature>
<keyword evidence="3" id="KW-0436">Ligase</keyword>
<feature type="compositionally biased region" description="Basic and acidic residues" evidence="1">
    <location>
        <begin position="1282"/>
        <end position="1293"/>
    </location>
</feature>
<protein>
    <submittedName>
        <fullName evidence="3">E3 SUMO-protein ligase pli1</fullName>
    </submittedName>
</protein>
<feature type="region of interest" description="Disordered" evidence="1">
    <location>
        <begin position="59"/>
        <end position="82"/>
    </location>
</feature>
<evidence type="ECO:0000256" key="2">
    <source>
        <dbReference type="SAM" id="Phobius"/>
    </source>
</evidence>
<feature type="transmembrane region" description="Helical" evidence="2">
    <location>
        <begin position="604"/>
        <end position="625"/>
    </location>
</feature>
<feature type="region of interest" description="Disordered" evidence="1">
    <location>
        <begin position="868"/>
        <end position="889"/>
    </location>
</feature>
<feature type="transmembrane region" description="Helical" evidence="2">
    <location>
        <begin position="786"/>
        <end position="804"/>
    </location>
</feature>
<feature type="transmembrane region" description="Helical" evidence="2">
    <location>
        <begin position="559"/>
        <end position="583"/>
    </location>
</feature>
<feature type="compositionally biased region" description="Polar residues" evidence="1">
    <location>
        <begin position="873"/>
        <end position="883"/>
    </location>
</feature>